<dbReference type="InterPro" id="IPR036457">
    <property type="entry name" value="PPM-type-like_dom_sf"/>
</dbReference>
<evidence type="ECO:0000256" key="8">
    <source>
        <dbReference type="SAM" id="MobiDB-lite"/>
    </source>
</evidence>
<sequence length="1116" mass="119872">MQRITVTKGKDGFGFKLTGMRLPLCLHPTKDGPQQTLPAGHASSSSCRFGHHDQGGPAEAAGVVEGMHLMGIEEHPTLDGSLAAVIKAVQNCTTELVLLCQPNPSKASTTTTTAPTLAQDAPAAASLNGSAEPSAAGDRGWDCDSTSQHGSRHGKLNQDVPFCASFKQNGHRIAIAAVFDGHGLLGEIAAAMARDTMTALQPTFAWDSLLTQPEQGMREIFAQLDAAIVAAHDAPPAQYTYIGQSGSLDFRLEAHAIPELDPPSGYVCTSRDGVPPRPIDFGCTAVVAVVVDETHVVVGNAGDAAAFVLLRDQAGHEDRDGYSVEALSVQHTARSKAEQARVHETHPGAAHFTGDGYLAPLDPTLAQYELQLTRSLGHRLLKRAGVIADPEVRSQTWPVGEVHGVVACSDGITDELSGLDVLDRVLNAGTALEASEVLCQDAQDYCMDETCIDDATAVVALLRPLADLPAPTPDVPPAPVTPVTKPAVTAPKPVITAPKPTISAPKPVVAAVKTASEPPAAVASRPSLPRKPTILRKKVEKTLTRVRSYSTHGSRHGKLNQDVPFCASFKQNGHRIAIASVFDGHGLLGEIAAAMARDTMTALQPTFAWDSLLTQPEQGMREIFAQLDAAIVAAHDAPPAQYTYIGQSGSLDFRLEAHAIPELDPPSGYVCTSRDGVPPRPIDFGCTAVVAVVVDETHVVAGNAGDAAAFVLLRDQAGHEDRDGYSVEALSVQHTARSKAEQARVHETHPGAAHFTGDGYLAPLDPTLAQYELQLTRSLGHRLLKRAGVIADPEVRSQTWPVGEVHGVVACSDGITDELSGLDVLDRVLNAGTALEASEVLCQDAQDYCMDETCIDDATAVVALFPARDTISEKLEAIEVAVVAVGSNHARRLQVLIKSILFHHLPPQPLRFHVITDHETAASLRHLYRSWRLPAVQVRFYSITAALQGVDLHGLETHHYAGRYAFVKLFVADLLPVSLERVMVLDTDLLFLGPIAELWDQFKGWSASAIFAVVDNFSEWYIPGRLQRQPWPAPAPLGINTGVTLLHLARLRHQNFPKVWTSAVARVLADPRLNITYAPLADQDVMNTVFYDNPTLLHRLPCRFNYQLSENTLIFQ</sequence>
<feature type="domain" description="PPM-type phosphatase" evidence="9">
    <location>
        <begin position="142"/>
        <end position="462"/>
    </location>
</feature>
<evidence type="ECO:0000256" key="1">
    <source>
        <dbReference type="ARBA" id="ARBA00004323"/>
    </source>
</evidence>
<evidence type="ECO:0000259" key="9">
    <source>
        <dbReference type="PROSITE" id="PS51746"/>
    </source>
</evidence>
<evidence type="ECO:0000256" key="7">
    <source>
        <dbReference type="ARBA" id="ARBA00023180"/>
    </source>
</evidence>
<dbReference type="SUPFAM" id="SSF81606">
    <property type="entry name" value="PP2C-like"/>
    <property type="match status" value="2"/>
</dbReference>
<dbReference type="RefSeq" id="XP_001746023.1">
    <property type="nucleotide sequence ID" value="XM_001745971.1"/>
</dbReference>
<dbReference type="SUPFAM" id="SSF50156">
    <property type="entry name" value="PDZ domain-like"/>
    <property type="match status" value="1"/>
</dbReference>
<proteinExistence type="predicted"/>
<dbReference type="InterPro" id="IPR002495">
    <property type="entry name" value="Glyco_trans_8"/>
</dbReference>
<dbReference type="STRING" id="81824.A9UZX9"/>
<feature type="region of interest" description="Disordered" evidence="8">
    <location>
        <begin position="29"/>
        <end position="56"/>
    </location>
</feature>
<dbReference type="InterPro" id="IPR029044">
    <property type="entry name" value="Nucleotide-diphossugar_trans"/>
</dbReference>
<keyword evidence="2" id="KW-0812">Transmembrane</keyword>
<feature type="compositionally biased region" description="Polar residues" evidence="8">
    <location>
        <begin position="32"/>
        <end position="47"/>
    </location>
</feature>
<organism evidence="10 11">
    <name type="scientific">Monosiga brevicollis</name>
    <name type="common">Choanoflagellate</name>
    <dbReference type="NCBI Taxonomy" id="81824"/>
    <lineage>
        <taxon>Eukaryota</taxon>
        <taxon>Choanoflagellata</taxon>
        <taxon>Craspedida</taxon>
        <taxon>Salpingoecidae</taxon>
        <taxon>Monosiga</taxon>
    </lineage>
</organism>
<dbReference type="CDD" id="cd00143">
    <property type="entry name" value="PP2Cc"/>
    <property type="match status" value="2"/>
</dbReference>
<feature type="non-terminal residue" evidence="10">
    <location>
        <position position="1116"/>
    </location>
</feature>
<evidence type="ECO:0000256" key="3">
    <source>
        <dbReference type="ARBA" id="ARBA00022968"/>
    </source>
</evidence>
<keyword evidence="3" id="KW-0735">Signal-anchor</keyword>
<evidence type="ECO:0000313" key="11">
    <source>
        <dbReference type="Proteomes" id="UP000001357"/>
    </source>
</evidence>
<dbReference type="InterPro" id="IPR001932">
    <property type="entry name" value="PPM-type_phosphatase-like_dom"/>
</dbReference>
<comment type="subcellular location">
    <subcellularLocation>
        <location evidence="1">Golgi apparatus membrane</location>
        <topology evidence="1">Single-pass type II membrane protein</topology>
    </subcellularLocation>
</comment>
<accession>A9UZX9</accession>
<evidence type="ECO:0000256" key="5">
    <source>
        <dbReference type="ARBA" id="ARBA00023034"/>
    </source>
</evidence>
<keyword evidence="11" id="KW-1185">Reference proteome</keyword>
<dbReference type="SUPFAM" id="SSF53448">
    <property type="entry name" value="Nucleotide-diphospho-sugar transferases"/>
    <property type="match status" value="1"/>
</dbReference>
<dbReference type="GO" id="GO:0042285">
    <property type="term" value="F:xylosyltransferase activity"/>
    <property type="evidence" value="ECO:0000318"/>
    <property type="project" value="GO_Central"/>
</dbReference>
<dbReference type="GeneID" id="5891510"/>
<protein>
    <recommendedName>
        <fullName evidence="9">PPM-type phosphatase domain-containing protein</fullName>
    </recommendedName>
</protein>
<dbReference type="GO" id="GO:0015020">
    <property type="term" value="F:glucuronosyltransferase activity"/>
    <property type="evidence" value="ECO:0000318"/>
    <property type="project" value="GO_Central"/>
</dbReference>
<dbReference type="eggNOG" id="KOG3765">
    <property type="taxonomic scope" value="Eukaryota"/>
</dbReference>
<dbReference type="PANTHER" id="PTHR12270:SF25">
    <property type="entry name" value="GLYCOSYLTRANSFERASE-LIKE PROTEIN LARGE"/>
    <property type="match status" value="1"/>
</dbReference>
<gene>
    <name evidence="10" type="ORF">MONBRDRAFT_25622</name>
</gene>
<dbReference type="InterPro" id="IPR036034">
    <property type="entry name" value="PDZ_sf"/>
</dbReference>
<dbReference type="FunFam" id="3.90.550.10:FF:000016">
    <property type="entry name" value="LARGE xylosyl- and glucuronyltransferase 2"/>
    <property type="match status" value="1"/>
</dbReference>
<name>A9UZX9_MONBE</name>
<dbReference type="GO" id="GO:0000139">
    <property type="term" value="C:Golgi membrane"/>
    <property type="evidence" value="ECO:0007669"/>
    <property type="project" value="UniProtKB-SubCell"/>
</dbReference>
<evidence type="ECO:0000313" key="10">
    <source>
        <dbReference type="EMBL" id="EDQ88918.1"/>
    </source>
</evidence>
<dbReference type="KEGG" id="mbr:MONBRDRAFT_25622"/>
<dbReference type="GO" id="GO:0035269">
    <property type="term" value="P:protein O-linked glycosylation via mannose"/>
    <property type="evidence" value="ECO:0000318"/>
    <property type="project" value="GO_Central"/>
</dbReference>
<dbReference type="Pfam" id="PF01501">
    <property type="entry name" value="Glyco_transf_8"/>
    <property type="match status" value="1"/>
</dbReference>
<dbReference type="Proteomes" id="UP000001357">
    <property type="component" value="Unassembled WGS sequence"/>
</dbReference>
<feature type="region of interest" description="Disordered" evidence="8">
    <location>
        <begin position="123"/>
        <end position="154"/>
    </location>
</feature>
<keyword evidence="7" id="KW-0325">Glycoprotein</keyword>
<dbReference type="PROSITE" id="PS51746">
    <property type="entry name" value="PPM_2"/>
    <property type="match status" value="2"/>
</dbReference>
<dbReference type="InterPro" id="IPR051292">
    <property type="entry name" value="Xyl/GlcA_transferase"/>
</dbReference>
<keyword evidence="5" id="KW-0333">Golgi apparatus</keyword>
<dbReference type="Gene3D" id="2.30.42.10">
    <property type="match status" value="1"/>
</dbReference>
<evidence type="ECO:0000256" key="2">
    <source>
        <dbReference type="ARBA" id="ARBA00022692"/>
    </source>
</evidence>
<dbReference type="EMBL" id="CH991552">
    <property type="protein sequence ID" value="EDQ88918.1"/>
    <property type="molecule type" value="Genomic_DNA"/>
</dbReference>
<evidence type="ECO:0000256" key="6">
    <source>
        <dbReference type="ARBA" id="ARBA00023136"/>
    </source>
</evidence>
<dbReference type="InParanoid" id="A9UZX9"/>
<keyword evidence="6" id="KW-0472">Membrane</keyword>
<keyword evidence="4" id="KW-1133">Transmembrane helix</keyword>
<dbReference type="AlphaFoldDB" id="A9UZX9"/>
<dbReference type="Gene3D" id="3.90.550.10">
    <property type="entry name" value="Spore Coat Polysaccharide Biosynthesis Protein SpsA, Chain A"/>
    <property type="match status" value="1"/>
</dbReference>
<evidence type="ECO:0000256" key="4">
    <source>
        <dbReference type="ARBA" id="ARBA00022989"/>
    </source>
</evidence>
<dbReference type="Gene3D" id="3.60.40.10">
    <property type="entry name" value="PPM-type phosphatase domain"/>
    <property type="match status" value="2"/>
</dbReference>
<reference evidence="10 11" key="1">
    <citation type="journal article" date="2008" name="Nature">
        <title>The genome of the choanoflagellate Monosiga brevicollis and the origin of metazoans.</title>
        <authorList>
            <consortium name="JGI Sequencing"/>
            <person name="King N."/>
            <person name="Westbrook M.J."/>
            <person name="Young S.L."/>
            <person name="Kuo A."/>
            <person name="Abedin M."/>
            <person name="Chapman J."/>
            <person name="Fairclough S."/>
            <person name="Hellsten U."/>
            <person name="Isogai Y."/>
            <person name="Letunic I."/>
            <person name="Marr M."/>
            <person name="Pincus D."/>
            <person name="Putnam N."/>
            <person name="Rokas A."/>
            <person name="Wright K.J."/>
            <person name="Zuzow R."/>
            <person name="Dirks W."/>
            <person name="Good M."/>
            <person name="Goodstein D."/>
            <person name="Lemons D."/>
            <person name="Li W."/>
            <person name="Lyons J.B."/>
            <person name="Morris A."/>
            <person name="Nichols S."/>
            <person name="Richter D.J."/>
            <person name="Salamov A."/>
            <person name="Bork P."/>
            <person name="Lim W.A."/>
            <person name="Manning G."/>
            <person name="Miller W.T."/>
            <person name="McGinnis W."/>
            <person name="Shapiro H."/>
            <person name="Tjian R."/>
            <person name="Grigoriev I.V."/>
            <person name="Rokhsar D."/>
        </authorList>
    </citation>
    <scope>NUCLEOTIDE SEQUENCE [LARGE SCALE GENOMIC DNA]</scope>
    <source>
        <strain evidence="11">MX1 / ATCC 50154</strain>
    </source>
</reference>
<dbReference type="PANTHER" id="PTHR12270">
    <property type="entry name" value="GLYCOSYLTRANSFERASE-RELATED"/>
    <property type="match status" value="1"/>
</dbReference>
<feature type="domain" description="PPM-type phosphatase" evidence="9">
    <location>
        <begin position="545"/>
        <end position="865"/>
    </location>
</feature>
<dbReference type="Pfam" id="PF00481">
    <property type="entry name" value="PP2C"/>
    <property type="match status" value="2"/>
</dbReference>
<dbReference type="SMART" id="SM00332">
    <property type="entry name" value="PP2Cc"/>
    <property type="match status" value="2"/>
</dbReference>